<dbReference type="EMBL" id="JNBS01005003">
    <property type="protein sequence ID" value="OQR81407.1"/>
    <property type="molecule type" value="Genomic_DNA"/>
</dbReference>
<evidence type="ECO:0000256" key="3">
    <source>
        <dbReference type="ARBA" id="ARBA00022490"/>
    </source>
</evidence>
<dbReference type="InterPro" id="IPR003732">
    <property type="entry name" value="Daa-tRNA_deacyls_DTD"/>
</dbReference>
<dbReference type="AlphaFoldDB" id="A0A1V9Y6R6"/>
<comment type="caution">
    <text evidence="5">The sequence shown here is derived from an EMBL/GenBank/DDBJ whole genome shotgun (WGS) entry which is preliminary data.</text>
</comment>
<protein>
    <submittedName>
        <fullName evidence="5">D-tyrosyl-tRNATyr deacylase 2</fullName>
    </submittedName>
</protein>
<dbReference type="PANTHER" id="PTHR10472:SF1">
    <property type="entry name" value="D-AMINOACYL-TRNA DEACYLASE 2"/>
    <property type="match status" value="1"/>
</dbReference>
<evidence type="ECO:0000256" key="2">
    <source>
        <dbReference type="ARBA" id="ARBA00011738"/>
    </source>
</evidence>
<accession>A0A1V9Y6R6</accession>
<dbReference type="InterPro" id="IPR023509">
    <property type="entry name" value="DTD-like_sf"/>
</dbReference>
<evidence type="ECO:0000256" key="1">
    <source>
        <dbReference type="ARBA" id="ARBA00004496"/>
    </source>
</evidence>
<gene>
    <name evidence="5" type="ORF">THRCLA_23382</name>
</gene>
<reference evidence="5 6" key="1">
    <citation type="journal article" date="2014" name="Genome Biol. Evol.">
        <title>The secreted proteins of Achlya hypogyna and Thraustotheca clavata identify the ancestral oomycete secretome and reveal gene acquisitions by horizontal gene transfer.</title>
        <authorList>
            <person name="Misner I."/>
            <person name="Blouin N."/>
            <person name="Leonard G."/>
            <person name="Richards T.A."/>
            <person name="Lane C.E."/>
        </authorList>
    </citation>
    <scope>NUCLEOTIDE SEQUENCE [LARGE SCALE GENOMIC DNA]</scope>
    <source>
        <strain evidence="5 6">ATCC 34112</strain>
    </source>
</reference>
<dbReference type="SUPFAM" id="SSF69500">
    <property type="entry name" value="DTD-like"/>
    <property type="match status" value="1"/>
</dbReference>
<evidence type="ECO:0000313" key="6">
    <source>
        <dbReference type="Proteomes" id="UP000243217"/>
    </source>
</evidence>
<comment type="subunit">
    <text evidence="2">Homodimer.</text>
</comment>
<sequence>MTFRCVTQRCMKAKLLIDNDNEYVEIGKGLIVYVSWAKGATKDDIPKHVTTLLKLRLLGTDSSRNQNICEACIENNSPVHVLVIPQAALTSKVQRGKNLQYHTQLGKEDGAEAIYLHFVQLLKDVSKEMILSLSKHDATDEVQLPIIKAGTFGNRQALEFSSEGPFTHMFEM</sequence>
<keyword evidence="6" id="KW-1185">Reference proteome</keyword>
<dbReference type="PANTHER" id="PTHR10472">
    <property type="entry name" value="D-TYROSYL-TRNA TYR DEACYLASE"/>
    <property type="match status" value="1"/>
</dbReference>
<dbReference type="GO" id="GO:0051500">
    <property type="term" value="F:D-tyrosyl-tRNA(Tyr) deacylase activity"/>
    <property type="evidence" value="ECO:0007669"/>
    <property type="project" value="TreeGrafter"/>
</dbReference>
<keyword evidence="3" id="KW-0963">Cytoplasm</keyword>
<dbReference type="Pfam" id="PF02580">
    <property type="entry name" value="Tyr_Deacylase"/>
    <property type="match status" value="1"/>
</dbReference>
<evidence type="ECO:0000313" key="5">
    <source>
        <dbReference type="EMBL" id="OQR81407.1"/>
    </source>
</evidence>
<proteinExistence type="predicted"/>
<comment type="subcellular location">
    <subcellularLocation>
        <location evidence="1">Cytoplasm</location>
    </subcellularLocation>
</comment>
<dbReference type="GO" id="GO:0005737">
    <property type="term" value="C:cytoplasm"/>
    <property type="evidence" value="ECO:0007669"/>
    <property type="project" value="UniProtKB-SubCell"/>
</dbReference>
<dbReference type="Gene3D" id="3.50.80.10">
    <property type="entry name" value="D-tyrosyl-tRNA(Tyr) deacylase"/>
    <property type="match status" value="1"/>
</dbReference>
<dbReference type="OrthoDB" id="275783at2759"/>
<organism evidence="5 6">
    <name type="scientific">Thraustotheca clavata</name>
    <dbReference type="NCBI Taxonomy" id="74557"/>
    <lineage>
        <taxon>Eukaryota</taxon>
        <taxon>Sar</taxon>
        <taxon>Stramenopiles</taxon>
        <taxon>Oomycota</taxon>
        <taxon>Saprolegniomycetes</taxon>
        <taxon>Saprolegniales</taxon>
        <taxon>Achlyaceae</taxon>
        <taxon>Thraustotheca</taxon>
    </lineage>
</organism>
<keyword evidence="4" id="KW-0378">Hydrolase</keyword>
<name>A0A1V9Y6R6_9STRA</name>
<evidence type="ECO:0000256" key="4">
    <source>
        <dbReference type="ARBA" id="ARBA00022801"/>
    </source>
</evidence>
<dbReference type="Proteomes" id="UP000243217">
    <property type="component" value="Unassembled WGS sequence"/>
</dbReference>